<dbReference type="GO" id="GO:0035556">
    <property type="term" value="P:intracellular signal transduction"/>
    <property type="evidence" value="ECO:0007669"/>
    <property type="project" value="InterPro"/>
</dbReference>
<dbReference type="Gene3D" id="1.10.10.10">
    <property type="entry name" value="Winged helix-like DNA-binding domain superfamily/Winged helix DNA-binding domain"/>
    <property type="match status" value="1"/>
</dbReference>
<dbReference type="Gene3D" id="1.10.167.10">
    <property type="entry name" value="Regulator of G-protein Signalling 4, domain 2"/>
    <property type="match status" value="1"/>
</dbReference>
<dbReference type="Pfam" id="PF25889">
    <property type="entry name" value="WHD_Fungal_DR"/>
    <property type="match status" value="1"/>
</dbReference>
<dbReference type="InterPro" id="IPR058855">
    <property type="entry name" value="RGS1/SST2-like_Fungal-DR"/>
</dbReference>
<accession>B2B2F7</accession>
<feature type="compositionally biased region" description="Polar residues" evidence="2">
    <location>
        <begin position="19"/>
        <end position="29"/>
    </location>
</feature>
<dbReference type="InterPro" id="IPR044926">
    <property type="entry name" value="RGS_subdomain_2"/>
</dbReference>
<dbReference type="SUPFAM" id="SSF46785">
    <property type="entry name" value="Winged helix' DNA-binding domain"/>
    <property type="match status" value="2"/>
</dbReference>
<evidence type="ECO:0000313" key="4">
    <source>
        <dbReference type="EMBL" id="CAP71292.1"/>
    </source>
</evidence>
<dbReference type="SUPFAM" id="SSF48097">
    <property type="entry name" value="Regulator of G-protein signaling, RGS"/>
    <property type="match status" value="1"/>
</dbReference>
<name>B2B2F7_PODAN</name>
<organism evidence="4">
    <name type="scientific">Podospora anserina (strain S / ATCC MYA-4624 / DSM 980 / FGSC 10383)</name>
    <name type="common">Pleurage anserina</name>
    <dbReference type="NCBI Taxonomy" id="515849"/>
    <lineage>
        <taxon>Eukaryota</taxon>
        <taxon>Fungi</taxon>
        <taxon>Dikarya</taxon>
        <taxon>Ascomycota</taxon>
        <taxon>Pezizomycotina</taxon>
        <taxon>Sordariomycetes</taxon>
        <taxon>Sordariomycetidae</taxon>
        <taxon>Sordariales</taxon>
        <taxon>Podosporaceae</taxon>
        <taxon>Podospora</taxon>
        <taxon>Podospora anserina</taxon>
    </lineage>
</organism>
<dbReference type="PANTHER" id="PTHR10845:SF192">
    <property type="entry name" value="DOUBLE HIT, ISOFORM B"/>
    <property type="match status" value="1"/>
</dbReference>
<gene>
    <name evidence="4" type="ORF">PODANS_6_3340</name>
</gene>
<dbReference type="OrthoDB" id="196547at2759"/>
<sequence length="679" mass="74200">MAATSNNKTSTTSPTDTNLQSPTLPSDNPSPVGPGLLATQVPALQAAVSTSTPAYTPTTTTTSTSAFTSAPSPSPSSTIAHRPHHSSSPSTISLRAAGFLGFFDRTLSGKSEPRVRSRQSLSRLSTGPEALATFAAVSGIQPGQSSPERPPRSIRSASQSTRNPPSQPYSETDPSRPEPTLVGRLDNKMHQTSSRLLRMTDDDRPFTKDFKDLFATLIVSLLPLSAHRVRLTKIEHTFLSEDAINNLGSLKFSQSNRMPDPKDPSRIVTTTTTTTFSMAKDMARSICQRFLEARFIESADGRYQQVYTMKGSVWQLTPKGISILDRFCSRNGIQQKQVAELVGASLPQLVSLERDGQTDKLLTDRGTIEVIFRRFIGANGPNVKSSVSSADSDSLSDYKDGLTGVKMAAERKVGGKTFKDTFTGKSSNGLVDGLLDHGLTAGKLIGDRFSYPAHNLFQPTKHAIYQVTAKGRDLVNGALARGRPSESDGHNTRSGIAKDSNTQRLDKILNDPALRLLFRENLRETHCEENLSFYIDVDEFVRQCRTAIKSVQRTPANVSSLDGIKEIMAQAYGIYNAFLAPGSPCELNIDHQLRNNLATRMTKAVGQDVAMIDTLHEVTALFEDAQNAVFKLMASDSVPKFLRSPKYEQTLKNYNFDTIGATHGQPRVPERSQSRSNRK</sequence>
<feature type="domain" description="RGS" evidence="3">
    <location>
        <begin position="504"/>
        <end position="651"/>
    </location>
</feature>
<protein>
    <submittedName>
        <fullName evidence="4">Podospora anserina S mat+ genomic DNA chromosome 6, supercontig 2</fullName>
    </submittedName>
</protein>
<reference evidence="4" key="1">
    <citation type="journal article" date="2008" name="Genome Biol.">
        <title>The genome sequence of the model ascomycete fungus Podospora anserina.</title>
        <authorList>
            <person name="Espagne E."/>
            <person name="Lespinet O."/>
            <person name="Malagnac F."/>
            <person name="Da Silva C."/>
            <person name="Jaillon O."/>
            <person name="Porcel B.M."/>
            <person name="Couloux A."/>
            <person name="Aury J.-M."/>
            <person name="Segurens B."/>
            <person name="Poulain J."/>
            <person name="Anthouard V."/>
            <person name="Grossetete S."/>
            <person name="Khalili H."/>
            <person name="Coppin E."/>
            <person name="Dequard-Chablat M."/>
            <person name="Picard M."/>
            <person name="Contamine V."/>
            <person name="Arnaise S."/>
            <person name="Bourdais A."/>
            <person name="Berteaux-Lecellier V."/>
            <person name="Gautheret D."/>
            <person name="de Vries R.P."/>
            <person name="Battaglia E."/>
            <person name="Coutinho P.M."/>
            <person name="Danchin E.G.J."/>
            <person name="Henrissat B."/>
            <person name="El Khoury R."/>
            <person name="Sainsard-Chanet A."/>
            <person name="Boivin A."/>
            <person name="Pinan-Lucarre B."/>
            <person name="Sellem C.H."/>
            <person name="Debuchy R."/>
            <person name="Wincker P."/>
            <person name="Weissenbach J."/>
            <person name="Silar P."/>
        </authorList>
    </citation>
    <scope>NUCLEOTIDE SEQUENCE [LARGE SCALE GENOMIC DNA]</scope>
    <source>
        <strain evidence="4">S mat+</strain>
    </source>
</reference>
<dbReference type="InterPro" id="IPR016137">
    <property type="entry name" value="RGS"/>
</dbReference>
<keyword evidence="1" id="KW-0734">Signal transduction inhibitor</keyword>
<feature type="compositionally biased region" description="Low complexity" evidence="2">
    <location>
        <begin position="46"/>
        <end position="78"/>
    </location>
</feature>
<dbReference type="PANTHER" id="PTHR10845">
    <property type="entry name" value="REGULATOR OF G PROTEIN SIGNALING"/>
    <property type="match status" value="1"/>
</dbReference>
<dbReference type="Pfam" id="PF00615">
    <property type="entry name" value="RGS"/>
    <property type="match status" value="1"/>
</dbReference>
<dbReference type="SMART" id="SM00049">
    <property type="entry name" value="DEP"/>
    <property type="match status" value="2"/>
</dbReference>
<dbReference type="CDD" id="cd08708">
    <property type="entry name" value="RGS_FLBA"/>
    <property type="match status" value="1"/>
</dbReference>
<dbReference type="SMART" id="SM00315">
    <property type="entry name" value="RGS"/>
    <property type="match status" value="1"/>
</dbReference>
<feature type="region of interest" description="Disordered" evidence="2">
    <location>
        <begin position="1"/>
        <end position="91"/>
    </location>
</feature>
<feature type="compositionally biased region" description="Polar residues" evidence="2">
    <location>
        <begin position="159"/>
        <end position="172"/>
    </location>
</feature>
<dbReference type="InterPro" id="IPR036388">
    <property type="entry name" value="WH-like_DNA-bd_sf"/>
</dbReference>
<dbReference type="InterPro" id="IPR036305">
    <property type="entry name" value="RGS_sf"/>
</dbReference>
<dbReference type="EMBL" id="CU638744">
    <property type="protein sequence ID" value="CAP71292.1"/>
    <property type="molecule type" value="Genomic_DNA"/>
</dbReference>
<feature type="compositionally biased region" description="Low complexity" evidence="2">
    <location>
        <begin position="1"/>
        <end position="18"/>
    </location>
</feature>
<feature type="region of interest" description="Disordered" evidence="2">
    <location>
        <begin position="479"/>
        <end position="500"/>
    </location>
</feature>
<dbReference type="KEGG" id="pan:PODANSg7195"/>
<evidence type="ECO:0000256" key="2">
    <source>
        <dbReference type="SAM" id="MobiDB-lite"/>
    </source>
</evidence>
<dbReference type="InterPro" id="IPR036390">
    <property type="entry name" value="WH_DNA-bd_sf"/>
</dbReference>
<feature type="region of interest" description="Disordered" evidence="2">
    <location>
        <begin position="136"/>
        <end position="200"/>
    </location>
</feature>
<proteinExistence type="predicted"/>
<dbReference type="PROSITE" id="PS50132">
    <property type="entry name" value="RGS"/>
    <property type="match status" value="1"/>
</dbReference>
<dbReference type="RefSeq" id="XP_001910158.1">
    <property type="nucleotide sequence ID" value="XM_001910123.1"/>
</dbReference>
<reference evidence="4" key="2">
    <citation type="submission" date="2008-07" db="EMBL/GenBank/DDBJ databases">
        <authorList>
            <person name="Genoscope - CEA"/>
        </authorList>
    </citation>
    <scope>NUCLEOTIDE SEQUENCE</scope>
    <source>
        <strain evidence="4">S mat+</strain>
    </source>
</reference>
<dbReference type="InterPro" id="IPR000591">
    <property type="entry name" value="DEP_dom"/>
</dbReference>
<dbReference type="GO" id="GO:0009968">
    <property type="term" value="P:negative regulation of signal transduction"/>
    <property type="evidence" value="ECO:0007669"/>
    <property type="project" value="UniProtKB-KW"/>
</dbReference>
<dbReference type="PRINTS" id="PR01301">
    <property type="entry name" value="RGSPROTEIN"/>
</dbReference>
<dbReference type="VEuPathDB" id="FungiDB:PODANS_6_3340"/>
<evidence type="ECO:0000259" key="3">
    <source>
        <dbReference type="PROSITE" id="PS50132"/>
    </source>
</evidence>
<dbReference type="AlphaFoldDB" id="B2B2F7"/>
<feature type="region of interest" description="Disordered" evidence="2">
    <location>
        <begin position="658"/>
        <end position="679"/>
    </location>
</feature>
<dbReference type="GeneID" id="6194587"/>
<evidence type="ECO:0000256" key="1">
    <source>
        <dbReference type="ARBA" id="ARBA00022700"/>
    </source>
</evidence>
<dbReference type="HOGENOM" id="CLU_013365_0_0_1"/>